<proteinExistence type="predicted"/>
<evidence type="ECO:0000313" key="3">
    <source>
        <dbReference type="WBParaSite" id="PgR116_g009_t01"/>
    </source>
</evidence>
<organism evidence="2 3">
    <name type="scientific">Parascaris univalens</name>
    <name type="common">Nematode worm</name>
    <dbReference type="NCBI Taxonomy" id="6257"/>
    <lineage>
        <taxon>Eukaryota</taxon>
        <taxon>Metazoa</taxon>
        <taxon>Ecdysozoa</taxon>
        <taxon>Nematoda</taxon>
        <taxon>Chromadorea</taxon>
        <taxon>Rhabditida</taxon>
        <taxon>Spirurina</taxon>
        <taxon>Ascaridomorpha</taxon>
        <taxon>Ascaridoidea</taxon>
        <taxon>Ascarididae</taxon>
        <taxon>Parascaris</taxon>
    </lineage>
</organism>
<evidence type="ECO:0000259" key="1">
    <source>
        <dbReference type="Pfam" id="PF00112"/>
    </source>
</evidence>
<keyword evidence="2" id="KW-1185">Reference proteome</keyword>
<dbReference type="WBParaSite" id="PgR116_g009_t01">
    <property type="protein sequence ID" value="PgR116_g009_t01"/>
    <property type="gene ID" value="PgR116_g009"/>
</dbReference>
<dbReference type="GO" id="GO:0006508">
    <property type="term" value="P:proteolysis"/>
    <property type="evidence" value="ECO:0007669"/>
    <property type="project" value="InterPro"/>
</dbReference>
<feature type="domain" description="Peptidase C1A papain C-terminal" evidence="1">
    <location>
        <begin position="48"/>
        <end position="101"/>
    </location>
</feature>
<dbReference type="AlphaFoldDB" id="A0A915CBK6"/>
<dbReference type="SUPFAM" id="SSF54001">
    <property type="entry name" value="Cysteine proteinases"/>
    <property type="match status" value="1"/>
</dbReference>
<name>A0A915CBK6_PARUN</name>
<reference evidence="3" key="1">
    <citation type="submission" date="2022-11" db="UniProtKB">
        <authorList>
            <consortium name="WormBaseParasite"/>
        </authorList>
    </citation>
    <scope>IDENTIFICATION</scope>
</reference>
<dbReference type="InterPro" id="IPR038765">
    <property type="entry name" value="Papain-like_cys_pep_sf"/>
</dbReference>
<accession>A0A915CBK6</accession>
<sequence length="116" mass="12836">MPVALQMHAVRCADVLPLIPAVPSGRALLTLLVRLVGIWRAASSSRTCVYHPFTFPEAQELYGHCAKLIGWGVSDGEEYWLYMNTWGREWGEGGFFRMTISEIPEEAVAGLASLPN</sequence>
<dbReference type="Pfam" id="PF00112">
    <property type="entry name" value="Peptidase_C1"/>
    <property type="match status" value="1"/>
</dbReference>
<evidence type="ECO:0000313" key="2">
    <source>
        <dbReference type="Proteomes" id="UP000887569"/>
    </source>
</evidence>
<dbReference type="InterPro" id="IPR000668">
    <property type="entry name" value="Peptidase_C1A_C"/>
</dbReference>
<dbReference type="GO" id="GO:0008234">
    <property type="term" value="F:cysteine-type peptidase activity"/>
    <property type="evidence" value="ECO:0007669"/>
    <property type="project" value="InterPro"/>
</dbReference>
<dbReference type="Proteomes" id="UP000887569">
    <property type="component" value="Unplaced"/>
</dbReference>
<dbReference type="Gene3D" id="3.90.70.10">
    <property type="entry name" value="Cysteine proteinases"/>
    <property type="match status" value="1"/>
</dbReference>
<protein>
    <submittedName>
        <fullName evidence="3">Peptidase C1A papain C-terminal domain-containing protein</fullName>
    </submittedName>
</protein>